<name>A0A9X2S3Y4_9FIRM</name>
<keyword evidence="1" id="KW-0472">Membrane</keyword>
<accession>A0A9X2S3Y4</accession>
<keyword evidence="3" id="KW-1185">Reference proteome</keyword>
<evidence type="ECO:0000313" key="3">
    <source>
        <dbReference type="Proteomes" id="UP001142078"/>
    </source>
</evidence>
<proteinExistence type="predicted"/>
<gene>
    <name evidence="2" type="ORF">NSA23_01030</name>
</gene>
<comment type="caution">
    <text evidence="2">The sequence shown here is derived from an EMBL/GenBank/DDBJ whole genome shotgun (WGS) entry which is preliminary data.</text>
</comment>
<evidence type="ECO:0000313" key="2">
    <source>
        <dbReference type="EMBL" id="MCR2042689.1"/>
    </source>
</evidence>
<dbReference type="AlphaFoldDB" id="A0A9X2S3Y4"/>
<dbReference type="RefSeq" id="WP_257490054.1">
    <property type="nucleotide sequence ID" value="NZ_CABKTM010000043.1"/>
</dbReference>
<keyword evidence="1" id="KW-1133">Transmembrane helix</keyword>
<sequence>MREKYINTYNIIYGVFIIISAVIHLITLITDYNYNQYNNES</sequence>
<feature type="transmembrane region" description="Helical" evidence="1">
    <location>
        <begin position="12"/>
        <end position="30"/>
    </location>
</feature>
<evidence type="ECO:0000256" key="1">
    <source>
        <dbReference type="SAM" id="Phobius"/>
    </source>
</evidence>
<keyword evidence="1" id="KW-0812">Transmembrane</keyword>
<organism evidence="2 3">
    <name type="scientific">Anaerosalibacter massiliensis</name>
    <dbReference type="NCBI Taxonomy" id="1347392"/>
    <lineage>
        <taxon>Bacteria</taxon>
        <taxon>Bacillati</taxon>
        <taxon>Bacillota</taxon>
        <taxon>Tissierellia</taxon>
        <taxon>Tissierellales</taxon>
        <taxon>Sporanaerobacteraceae</taxon>
        <taxon>Anaerosalibacter</taxon>
    </lineage>
</organism>
<dbReference type="Proteomes" id="UP001142078">
    <property type="component" value="Unassembled WGS sequence"/>
</dbReference>
<protein>
    <submittedName>
        <fullName evidence="2">Uncharacterized protein</fullName>
    </submittedName>
</protein>
<dbReference type="EMBL" id="JANJZL010000001">
    <property type="protein sequence ID" value="MCR2042689.1"/>
    <property type="molecule type" value="Genomic_DNA"/>
</dbReference>
<reference evidence="2" key="1">
    <citation type="submission" date="2022-07" db="EMBL/GenBank/DDBJ databases">
        <title>Enhanced cultured diversity of the mouse gut microbiota enables custom-made synthetic communities.</title>
        <authorList>
            <person name="Afrizal A."/>
        </authorList>
    </citation>
    <scope>NUCLEOTIDE SEQUENCE</scope>
    <source>
        <strain evidence="2">DSM 29482</strain>
    </source>
</reference>